<dbReference type="Proteomes" id="UP000236161">
    <property type="component" value="Unassembled WGS sequence"/>
</dbReference>
<feature type="compositionally biased region" description="Polar residues" evidence="1">
    <location>
        <begin position="1"/>
        <end position="20"/>
    </location>
</feature>
<dbReference type="InterPro" id="IPR036047">
    <property type="entry name" value="F-box-like_dom_sf"/>
</dbReference>
<dbReference type="OrthoDB" id="8062037at2759"/>
<name>A0A2H9ZRV9_9ASPA</name>
<dbReference type="GO" id="GO:0005634">
    <property type="term" value="C:nucleus"/>
    <property type="evidence" value="ECO:0007669"/>
    <property type="project" value="TreeGrafter"/>
</dbReference>
<dbReference type="Gene3D" id="1.20.1280.50">
    <property type="match status" value="1"/>
</dbReference>
<evidence type="ECO:0000256" key="1">
    <source>
        <dbReference type="SAM" id="MobiDB-lite"/>
    </source>
</evidence>
<dbReference type="GO" id="GO:0061458">
    <property type="term" value="P:reproductive system development"/>
    <property type="evidence" value="ECO:0007669"/>
    <property type="project" value="TreeGrafter"/>
</dbReference>
<gene>
    <name evidence="2" type="primary">RMF</name>
    <name evidence="2" type="ORF">AXF42_Ash021238</name>
</gene>
<proteinExistence type="predicted"/>
<keyword evidence="3" id="KW-1185">Reference proteome</keyword>
<reference evidence="2 3" key="1">
    <citation type="journal article" date="2017" name="Nature">
        <title>The Apostasia genome and the evolution of orchids.</title>
        <authorList>
            <person name="Zhang G.Q."/>
            <person name="Liu K.W."/>
            <person name="Li Z."/>
            <person name="Lohaus R."/>
            <person name="Hsiao Y.Y."/>
            <person name="Niu S.C."/>
            <person name="Wang J.Y."/>
            <person name="Lin Y.C."/>
            <person name="Xu Q."/>
            <person name="Chen L.J."/>
            <person name="Yoshida K."/>
            <person name="Fujiwara S."/>
            <person name="Wang Z.W."/>
            <person name="Zhang Y.Q."/>
            <person name="Mitsuda N."/>
            <person name="Wang M."/>
            <person name="Liu G.H."/>
            <person name="Pecoraro L."/>
            <person name="Huang H.X."/>
            <person name="Xiao X.J."/>
            <person name="Lin M."/>
            <person name="Wu X.Y."/>
            <person name="Wu W.L."/>
            <person name="Chen Y.Y."/>
            <person name="Chang S.B."/>
            <person name="Sakamoto S."/>
            <person name="Ohme-Takagi M."/>
            <person name="Yagi M."/>
            <person name="Zeng S.J."/>
            <person name="Shen C.Y."/>
            <person name="Yeh C.M."/>
            <person name="Luo Y.B."/>
            <person name="Tsai W.C."/>
            <person name="Van de Peer Y."/>
            <person name="Liu Z.J."/>
        </authorList>
    </citation>
    <scope>NUCLEOTIDE SEQUENCE [LARGE SCALE GENOMIC DNA]</scope>
    <source>
        <strain evidence="3">cv. Shenzhen</strain>
        <tissue evidence="2">Stem</tissue>
    </source>
</reference>
<accession>A0A2H9ZRV9</accession>
<organism evidence="2 3">
    <name type="scientific">Apostasia shenzhenica</name>
    <dbReference type="NCBI Taxonomy" id="1088818"/>
    <lineage>
        <taxon>Eukaryota</taxon>
        <taxon>Viridiplantae</taxon>
        <taxon>Streptophyta</taxon>
        <taxon>Embryophyta</taxon>
        <taxon>Tracheophyta</taxon>
        <taxon>Spermatophyta</taxon>
        <taxon>Magnoliopsida</taxon>
        <taxon>Liliopsida</taxon>
        <taxon>Asparagales</taxon>
        <taxon>Orchidaceae</taxon>
        <taxon>Apostasioideae</taxon>
        <taxon>Apostasia</taxon>
    </lineage>
</organism>
<evidence type="ECO:0000313" key="3">
    <source>
        <dbReference type="Proteomes" id="UP000236161"/>
    </source>
</evidence>
<dbReference type="PANTHER" id="PTHR47149">
    <property type="entry name" value="F-BOX PROTEIN RMF"/>
    <property type="match status" value="1"/>
</dbReference>
<sequence length="356" mass="40684">MGISSSKRWRFNQAQQSTGNREAATMKRGPDAPAGSDDTFPSKRKGKGSGEPINRSRKRERTISSCSSPRFSFLTRHTEFCWYEEDVWTEVAKYLDGRELIRLAVANRWFNRLIMEDSIWKYACLRELQIPGPRHVSFKWFQLYSSAFDGSHSYCFRQKEKHIDWMRIGAFLFESPLALLTEQLAMPRMLKQLGEDHEKSIQINGTCILTDIRTGIWIADLQLVRCPVCNLNTCEGTMQILDARHSELFLEEGFKNGSWEYEDLGSRRIEKPSKSAAGGIFDYTKIYSPDTAALLHTSSWIGDACDWQPKARLSNHAVAVNTNLQPNEGLHVRFQAMRSSGCDAKVVSIRISQQLI</sequence>
<dbReference type="EMBL" id="KZ454479">
    <property type="protein sequence ID" value="PKA46032.1"/>
    <property type="molecule type" value="Genomic_DNA"/>
</dbReference>
<dbReference type="STRING" id="1088818.A0A2H9ZRV9"/>
<dbReference type="SUPFAM" id="SSF81383">
    <property type="entry name" value="F-box domain"/>
    <property type="match status" value="1"/>
</dbReference>
<evidence type="ECO:0000313" key="2">
    <source>
        <dbReference type="EMBL" id="PKA46032.1"/>
    </source>
</evidence>
<dbReference type="PANTHER" id="PTHR47149:SF1">
    <property type="entry name" value="F-BOX PROTEIN RMF"/>
    <property type="match status" value="1"/>
</dbReference>
<feature type="region of interest" description="Disordered" evidence="1">
    <location>
        <begin position="1"/>
        <end position="62"/>
    </location>
</feature>
<protein>
    <submittedName>
        <fullName evidence="2">Putative F-box protein</fullName>
    </submittedName>
</protein>
<dbReference type="AlphaFoldDB" id="A0A2H9ZRV9"/>